<dbReference type="InterPro" id="IPR013087">
    <property type="entry name" value="Znf_C2H2_type"/>
</dbReference>
<dbReference type="InterPro" id="IPR036236">
    <property type="entry name" value="Znf_C2H2_sf"/>
</dbReference>
<keyword evidence="13" id="KW-1185">Reference proteome</keyword>
<dbReference type="SUPFAM" id="SSF57667">
    <property type="entry name" value="beta-beta-alpha zinc fingers"/>
    <property type="match status" value="1"/>
</dbReference>
<keyword evidence="4" id="KW-0677">Repeat</keyword>
<name>A0A850YDD1_AEGCA</name>
<dbReference type="GO" id="GO:0000978">
    <property type="term" value="F:RNA polymerase II cis-regulatory region sequence-specific DNA binding"/>
    <property type="evidence" value="ECO:0007669"/>
    <property type="project" value="TreeGrafter"/>
</dbReference>
<evidence type="ECO:0000313" key="13">
    <source>
        <dbReference type="Proteomes" id="UP000628412"/>
    </source>
</evidence>
<dbReference type="PROSITE" id="PS50157">
    <property type="entry name" value="ZINC_FINGER_C2H2_2"/>
    <property type="match status" value="2"/>
</dbReference>
<evidence type="ECO:0000256" key="6">
    <source>
        <dbReference type="ARBA" id="ARBA00022833"/>
    </source>
</evidence>
<dbReference type="Pfam" id="PF00096">
    <property type="entry name" value="zf-C2H2"/>
    <property type="match status" value="1"/>
</dbReference>
<evidence type="ECO:0000256" key="1">
    <source>
        <dbReference type="ARBA" id="ARBA00004123"/>
    </source>
</evidence>
<evidence type="ECO:0000256" key="2">
    <source>
        <dbReference type="ARBA" id="ARBA00006991"/>
    </source>
</evidence>
<feature type="domain" description="C2H2-type" evidence="11">
    <location>
        <begin position="37"/>
        <end position="64"/>
    </location>
</feature>
<keyword evidence="9" id="KW-0539">Nucleus</keyword>
<feature type="non-terminal residue" evidence="12">
    <location>
        <position position="1"/>
    </location>
</feature>
<keyword evidence="6" id="KW-0862">Zinc</keyword>
<dbReference type="GO" id="GO:0005634">
    <property type="term" value="C:nucleus"/>
    <property type="evidence" value="ECO:0007669"/>
    <property type="project" value="UniProtKB-SubCell"/>
</dbReference>
<feature type="domain" description="C2H2-type" evidence="11">
    <location>
        <begin position="9"/>
        <end position="36"/>
    </location>
</feature>
<dbReference type="AlphaFoldDB" id="A0A850YDD1"/>
<evidence type="ECO:0000256" key="9">
    <source>
        <dbReference type="ARBA" id="ARBA00023242"/>
    </source>
</evidence>
<comment type="similarity">
    <text evidence="2">Belongs to the krueppel C2H2-type zinc-finger protein family.</text>
</comment>
<feature type="non-terminal residue" evidence="12">
    <location>
        <position position="69"/>
    </location>
</feature>
<protein>
    <submittedName>
        <fullName evidence="12">ZSC30 protein</fullName>
    </submittedName>
</protein>
<dbReference type="FunFam" id="3.30.160.60:FF:002343">
    <property type="entry name" value="Zinc finger protein 33A"/>
    <property type="match status" value="1"/>
</dbReference>
<dbReference type="Proteomes" id="UP000628412">
    <property type="component" value="Unassembled WGS sequence"/>
</dbReference>
<dbReference type="Gene3D" id="3.30.160.60">
    <property type="entry name" value="Classic Zinc Finger"/>
    <property type="match status" value="2"/>
</dbReference>
<evidence type="ECO:0000256" key="3">
    <source>
        <dbReference type="ARBA" id="ARBA00022723"/>
    </source>
</evidence>
<comment type="subcellular location">
    <subcellularLocation>
        <location evidence="1">Nucleus</location>
    </subcellularLocation>
</comment>
<evidence type="ECO:0000256" key="10">
    <source>
        <dbReference type="PROSITE-ProRule" id="PRU00042"/>
    </source>
</evidence>
<proteinExistence type="inferred from homology"/>
<keyword evidence="7" id="KW-0805">Transcription regulation</keyword>
<dbReference type="FunFam" id="3.30.160.60:FF:000056">
    <property type="entry name" value="Zinc finger and SCAN domain-containing 20"/>
    <property type="match status" value="1"/>
</dbReference>
<evidence type="ECO:0000256" key="5">
    <source>
        <dbReference type="ARBA" id="ARBA00022771"/>
    </source>
</evidence>
<dbReference type="GO" id="GO:0008270">
    <property type="term" value="F:zinc ion binding"/>
    <property type="evidence" value="ECO:0007669"/>
    <property type="project" value="UniProtKB-KW"/>
</dbReference>
<keyword evidence="3" id="KW-0479">Metal-binding</keyword>
<dbReference type="EMBL" id="WEIU01020360">
    <property type="protein sequence ID" value="NWH93958.1"/>
    <property type="molecule type" value="Genomic_DNA"/>
</dbReference>
<evidence type="ECO:0000313" key="12">
    <source>
        <dbReference type="EMBL" id="NWH93958.1"/>
    </source>
</evidence>
<keyword evidence="8" id="KW-0804">Transcription</keyword>
<evidence type="ECO:0000256" key="8">
    <source>
        <dbReference type="ARBA" id="ARBA00023163"/>
    </source>
</evidence>
<reference evidence="12" key="1">
    <citation type="submission" date="2019-10" db="EMBL/GenBank/DDBJ databases">
        <title>Bird 10,000 Genomes (B10K) Project - Family phase.</title>
        <authorList>
            <person name="Zhang G."/>
        </authorList>
    </citation>
    <scope>NUCLEOTIDE SEQUENCE</scope>
    <source>
        <strain evidence="12">B10K-DU-002-10</strain>
        <tissue evidence="12">Muscle</tissue>
    </source>
</reference>
<gene>
    <name evidence="12" type="primary">Zscan30_0</name>
    <name evidence="12" type="ORF">AEGCAU_R14852</name>
</gene>
<dbReference type="PANTHER" id="PTHR23226:SF416">
    <property type="entry name" value="FI01424P"/>
    <property type="match status" value="1"/>
</dbReference>
<evidence type="ECO:0000259" key="11">
    <source>
        <dbReference type="PROSITE" id="PS50157"/>
    </source>
</evidence>
<keyword evidence="5 10" id="KW-0863">Zinc-finger</keyword>
<comment type="caution">
    <text evidence="12">The sequence shown here is derived from an EMBL/GenBank/DDBJ whole genome shotgun (WGS) entry which is preliminary data.</text>
</comment>
<sequence length="69" mass="8121">HLHTGECPYKCQEYGKSLSISYYLIRHLKIHPGEQPYKCLGCGRRFQNSSDLIRHQDTDRVEALLLYQL</sequence>
<dbReference type="GO" id="GO:0000981">
    <property type="term" value="F:DNA-binding transcription factor activity, RNA polymerase II-specific"/>
    <property type="evidence" value="ECO:0007669"/>
    <property type="project" value="TreeGrafter"/>
</dbReference>
<organism evidence="12 13">
    <name type="scientific">Aegithalos caudatus</name>
    <name type="common">Long-tailed tit</name>
    <name type="synonym">Acredula caudata</name>
    <dbReference type="NCBI Taxonomy" id="73327"/>
    <lineage>
        <taxon>Eukaryota</taxon>
        <taxon>Metazoa</taxon>
        <taxon>Chordata</taxon>
        <taxon>Craniata</taxon>
        <taxon>Vertebrata</taxon>
        <taxon>Euteleostomi</taxon>
        <taxon>Archelosauria</taxon>
        <taxon>Archosauria</taxon>
        <taxon>Dinosauria</taxon>
        <taxon>Saurischia</taxon>
        <taxon>Theropoda</taxon>
        <taxon>Coelurosauria</taxon>
        <taxon>Aves</taxon>
        <taxon>Neognathae</taxon>
        <taxon>Neoaves</taxon>
        <taxon>Telluraves</taxon>
        <taxon>Australaves</taxon>
        <taxon>Passeriformes</taxon>
        <taxon>Sylvioidea</taxon>
        <taxon>Aegithalidae</taxon>
        <taxon>Aegithalos</taxon>
    </lineage>
</organism>
<evidence type="ECO:0000256" key="7">
    <source>
        <dbReference type="ARBA" id="ARBA00023015"/>
    </source>
</evidence>
<accession>A0A850YDD1</accession>
<evidence type="ECO:0000256" key="4">
    <source>
        <dbReference type="ARBA" id="ARBA00022737"/>
    </source>
</evidence>
<dbReference type="PANTHER" id="PTHR23226">
    <property type="entry name" value="ZINC FINGER AND SCAN DOMAIN-CONTAINING"/>
    <property type="match status" value="1"/>
</dbReference>